<organism evidence="1 2">
    <name type="scientific">Coprinopsis marcescibilis</name>
    <name type="common">Agaric fungus</name>
    <name type="synonym">Psathyrella marcescibilis</name>
    <dbReference type="NCBI Taxonomy" id="230819"/>
    <lineage>
        <taxon>Eukaryota</taxon>
        <taxon>Fungi</taxon>
        <taxon>Dikarya</taxon>
        <taxon>Basidiomycota</taxon>
        <taxon>Agaricomycotina</taxon>
        <taxon>Agaricomycetes</taxon>
        <taxon>Agaricomycetidae</taxon>
        <taxon>Agaricales</taxon>
        <taxon>Agaricineae</taxon>
        <taxon>Psathyrellaceae</taxon>
        <taxon>Coprinopsis</taxon>
    </lineage>
</organism>
<evidence type="ECO:0000313" key="1">
    <source>
        <dbReference type="EMBL" id="TFK26203.1"/>
    </source>
</evidence>
<protein>
    <recommendedName>
        <fullName evidence="3">F-box domain-containing protein</fullName>
    </recommendedName>
</protein>
<evidence type="ECO:0000313" key="2">
    <source>
        <dbReference type="Proteomes" id="UP000307440"/>
    </source>
</evidence>
<proteinExistence type="predicted"/>
<sequence length="315" mass="34669">MGRHCSSPTNCEVMLPRDITGLIIDQLAADRQSLYSCSLVGTSWYPRTRKHLFHQLQLHVCEEAGPTAKLNGLLLLLQANAALASYILSIRLRFKSPYAPPRDVIPTDQQKVATEGSSLPSLLPLLTSLRDVSIHPYCSLNWGDLDSETRASIYSCISKVHTIRLHNICNFQVTPLTSYIPLRSLVLHRVSVSLTEIEAPFPLPCPPPSNPGVRTQALCSLSLHESDTAMRVLLASHEIIRDRRQAGFLDFSRPTAVSLGVCGRNGSSKEGSFVDLGTLVQGFASSLRSLCFDVDESEGGAKCTQYILDYRGFRS</sequence>
<evidence type="ECO:0008006" key="3">
    <source>
        <dbReference type="Google" id="ProtNLM"/>
    </source>
</evidence>
<dbReference type="OrthoDB" id="2745898at2759"/>
<dbReference type="Proteomes" id="UP000307440">
    <property type="component" value="Unassembled WGS sequence"/>
</dbReference>
<dbReference type="EMBL" id="ML210177">
    <property type="protein sequence ID" value="TFK26203.1"/>
    <property type="molecule type" value="Genomic_DNA"/>
</dbReference>
<reference evidence="1 2" key="1">
    <citation type="journal article" date="2019" name="Nat. Ecol. Evol.">
        <title>Megaphylogeny resolves global patterns of mushroom evolution.</title>
        <authorList>
            <person name="Varga T."/>
            <person name="Krizsan K."/>
            <person name="Foldi C."/>
            <person name="Dima B."/>
            <person name="Sanchez-Garcia M."/>
            <person name="Sanchez-Ramirez S."/>
            <person name="Szollosi G.J."/>
            <person name="Szarkandi J.G."/>
            <person name="Papp V."/>
            <person name="Albert L."/>
            <person name="Andreopoulos W."/>
            <person name="Angelini C."/>
            <person name="Antonin V."/>
            <person name="Barry K.W."/>
            <person name="Bougher N.L."/>
            <person name="Buchanan P."/>
            <person name="Buyck B."/>
            <person name="Bense V."/>
            <person name="Catcheside P."/>
            <person name="Chovatia M."/>
            <person name="Cooper J."/>
            <person name="Damon W."/>
            <person name="Desjardin D."/>
            <person name="Finy P."/>
            <person name="Geml J."/>
            <person name="Haridas S."/>
            <person name="Hughes K."/>
            <person name="Justo A."/>
            <person name="Karasinski D."/>
            <person name="Kautmanova I."/>
            <person name="Kiss B."/>
            <person name="Kocsube S."/>
            <person name="Kotiranta H."/>
            <person name="LaButti K.M."/>
            <person name="Lechner B.E."/>
            <person name="Liimatainen K."/>
            <person name="Lipzen A."/>
            <person name="Lukacs Z."/>
            <person name="Mihaltcheva S."/>
            <person name="Morgado L.N."/>
            <person name="Niskanen T."/>
            <person name="Noordeloos M.E."/>
            <person name="Ohm R.A."/>
            <person name="Ortiz-Santana B."/>
            <person name="Ovrebo C."/>
            <person name="Racz N."/>
            <person name="Riley R."/>
            <person name="Savchenko A."/>
            <person name="Shiryaev A."/>
            <person name="Soop K."/>
            <person name="Spirin V."/>
            <person name="Szebenyi C."/>
            <person name="Tomsovsky M."/>
            <person name="Tulloss R.E."/>
            <person name="Uehling J."/>
            <person name="Grigoriev I.V."/>
            <person name="Vagvolgyi C."/>
            <person name="Papp T."/>
            <person name="Martin F.M."/>
            <person name="Miettinen O."/>
            <person name="Hibbett D.S."/>
            <person name="Nagy L.G."/>
        </authorList>
    </citation>
    <scope>NUCLEOTIDE SEQUENCE [LARGE SCALE GENOMIC DNA]</scope>
    <source>
        <strain evidence="1 2">CBS 121175</strain>
    </source>
</reference>
<keyword evidence="2" id="KW-1185">Reference proteome</keyword>
<gene>
    <name evidence="1" type="ORF">FA15DRAFT_304786</name>
</gene>
<name>A0A5C3L107_COPMA</name>
<dbReference type="AlphaFoldDB" id="A0A5C3L107"/>
<accession>A0A5C3L107</accession>